<dbReference type="AlphaFoldDB" id="Q0G378"/>
<proteinExistence type="predicted"/>
<sequence>MNLLQNRRVLLVEDESLVAMMAEDMLMDLGCEVVVAMHLDQALTYAQTQKFDLAVLDVNLGGPLSYPVADLLLQNGTPFLFATGYGQKGMKDDYKTVPILQKPYLEPQLAALLSQLLAEPSEGEHLSKPHRETVPNKSAQRRPLC</sequence>
<organism evidence="5 6">
    <name type="scientific">Fulvimarina pelagi HTCC2506</name>
    <dbReference type="NCBI Taxonomy" id="314231"/>
    <lineage>
        <taxon>Bacteria</taxon>
        <taxon>Pseudomonadati</taxon>
        <taxon>Pseudomonadota</taxon>
        <taxon>Alphaproteobacteria</taxon>
        <taxon>Hyphomicrobiales</taxon>
        <taxon>Aurantimonadaceae</taxon>
        <taxon>Fulvimarina</taxon>
    </lineage>
</organism>
<dbReference type="EMBL" id="AATP01000002">
    <property type="protein sequence ID" value="EAU41953.1"/>
    <property type="molecule type" value="Genomic_DNA"/>
</dbReference>
<evidence type="ECO:0000256" key="3">
    <source>
        <dbReference type="SAM" id="MobiDB-lite"/>
    </source>
</evidence>
<gene>
    <name evidence="5" type="ORF">FP2506_16009</name>
</gene>
<dbReference type="SUPFAM" id="SSF52172">
    <property type="entry name" value="CheY-like"/>
    <property type="match status" value="1"/>
</dbReference>
<dbReference type="Pfam" id="PF00072">
    <property type="entry name" value="Response_reg"/>
    <property type="match status" value="1"/>
</dbReference>
<dbReference type="GO" id="GO:0000160">
    <property type="term" value="P:phosphorelay signal transduction system"/>
    <property type="evidence" value="ECO:0007669"/>
    <property type="project" value="InterPro"/>
</dbReference>
<comment type="caution">
    <text evidence="5">The sequence shown here is derived from an EMBL/GenBank/DDBJ whole genome shotgun (WGS) entry which is preliminary data.</text>
</comment>
<evidence type="ECO:0000313" key="5">
    <source>
        <dbReference type="EMBL" id="EAU41953.1"/>
    </source>
</evidence>
<evidence type="ECO:0000259" key="4">
    <source>
        <dbReference type="PROSITE" id="PS50110"/>
    </source>
</evidence>
<feature type="region of interest" description="Disordered" evidence="3">
    <location>
        <begin position="121"/>
        <end position="145"/>
    </location>
</feature>
<feature type="modified residue" description="4-aspartylphosphate" evidence="2">
    <location>
        <position position="57"/>
    </location>
</feature>
<dbReference type="PROSITE" id="PS50110">
    <property type="entry name" value="RESPONSE_REGULATORY"/>
    <property type="match status" value="1"/>
</dbReference>
<dbReference type="eggNOG" id="COG0784">
    <property type="taxonomic scope" value="Bacteria"/>
</dbReference>
<dbReference type="PANTHER" id="PTHR44591:SF24">
    <property type="entry name" value="PROTEIN-GLUTAMATE METHYLESTERASE_PROTEIN-GLUTAMINE GLUTAMINASE 1"/>
    <property type="match status" value="1"/>
</dbReference>
<keyword evidence="6" id="KW-1185">Reference proteome</keyword>
<evidence type="ECO:0000256" key="1">
    <source>
        <dbReference type="ARBA" id="ARBA00022553"/>
    </source>
</evidence>
<evidence type="ECO:0000313" key="6">
    <source>
        <dbReference type="Proteomes" id="UP000004310"/>
    </source>
</evidence>
<dbReference type="Gene3D" id="3.40.50.2300">
    <property type="match status" value="1"/>
</dbReference>
<reference evidence="5 6" key="1">
    <citation type="journal article" date="2010" name="J. Bacteriol.">
        <title>Genome sequence of Fulvimarina pelagi HTCC2506T, a Mn(II)-oxidizing alphaproteobacterium possessing an aerobic anoxygenic photosynthetic gene cluster and Xanthorhodopsin.</title>
        <authorList>
            <person name="Kang I."/>
            <person name="Oh H.M."/>
            <person name="Lim S.I."/>
            <person name="Ferriera S."/>
            <person name="Giovannoni S.J."/>
            <person name="Cho J.C."/>
        </authorList>
    </citation>
    <scope>NUCLEOTIDE SEQUENCE [LARGE SCALE GENOMIC DNA]</scope>
    <source>
        <strain evidence="5 6">HTCC2506</strain>
    </source>
</reference>
<protein>
    <submittedName>
        <fullName evidence="5">Putative sensory transduction regulatory protein</fullName>
    </submittedName>
</protein>
<dbReference type="InterPro" id="IPR001789">
    <property type="entry name" value="Sig_transdc_resp-reg_receiver"/>
</dbReference>
<evidence type="ECO:0000256" key="2">
    <source>
        <dbReference type="PROSITE-ProRule" id="PRU00169"/>
    </source>
</evidence>
<dbReference type="Proteomes" id="UP000004310">
    <property type="component" value="Unassembled WGS sequence"/>
</dbReference>
<feature type="domain" description="Response regulatory" evidence="4">
    <location>
        <begin position="8"/>
        <end position="117"/>
    </location>
</feature>
<dbReference type="RefSeq" id="WP_007068326.1">
    <property type="nucleotide sequence ID" value="NZ_DS022272.1"/>
</dbReference>
<feature type="compositionally biased region" description="Basic and acidic residues" evidence="3">
    <location>
        <begin position="122"/>
        <end position="134"/>
    </location>
</feature>
<dbReference type="PANTHER" id="PTHR44591">
    <property type="entry name" value="STRESS RESPONSE REGULATOR PROTEIN 1"/>
    <property type="match status" value="1"/>
</dbReference>
<dbReference type="HOGENOM" id="CLU_000445_69_11_5"/>
<dbReference type="SMART" id="SM00448">
    <property type="entry name" value="REC"/>
    <property type="match status" value="1"/>
</dbReference>
<dbReference type="STRING" id="217511.GCA_001463845_03533"/>
<dbReference type="InterPro" id="IPR050595">
    <property type="entry name" value="Bact_response_regulator"/>
</dbReference>
<accession>Q0G378</accession>
<keyword evidence="1 2" id="KW-0597">Phosphoprotein</keyword>
<dbReference type="InterPro" id="IPR011006">
    <property type="entry name" value="CheY-like_superfamily"/>
</dbReference>
<name>Q0G378_9HYPH</name>